<accession>A0AAJ8DS54</accession>
<dbReference type="Gene3D" id="3.90.228.10">
    <property type="match status" value="1"/>
</dbReference>
<proteinExistence type="predicted"/>
<dbReference type="RefSeq" id="XP_050929115.1">
    <property type="nucleotide sequence ID" value="XM_051073158.1"/>
</dbReference>
<name>A0AAJ8DS54_LATCA</name>
<dbReference type="GeneID" id="127138918"/>
<dbReference type="Proteomes" id="UP000694890">
    <property type="component" value="Linkage group LG10"/>
</dbReference>
<organism evidence="1 2">
    <name type="scientific">Lates calcarifer</name>
    <name type="common">Barramundi</name>
    <name type="synonym">Holocentrus calcarifer</name>
    <dbReference type="NCBI Taxonomy" id="8187"/>
    <lineage>
        <taxon>Eukaryota</taxon>
        <taxon>Metazoa</taxon>
        <taxon>Chordata</taxon>
        <taxon>Craniata</taxon>
        <taxon>Vertebrata</taxon>
        <taxon>Euteleostomi</taxon>
        <taxon>Actinopterygii</taxon>
        <taxon>Neopterygii</taxon>
        <taxon>Teleostei</taxon>
        <taxon>Neoteleostei</taxon>
        <taxon>Acanthomorphata</taxon>
        <taxon>Carangaria</taxon>
        <taxon>Carangaria incertae sedis</taxon>
        <taxon>Centropomidae</taxon>
        <taxon>Lates</taxon>
    </lineage>
</organism>
<evidence type="ECO:0000313" key="1">
    <source>
        <dbReference type="Proteomes" id="UP000694890"/>
    </source>
</evidence>
<dbReference type="PANTHER" id="PTHR36649:SF28">
    <property type="entry name" value="UBIQUITIN-LIKE DOMAIN-CONTAINING PROTEIN"/>
    <property type="match status" value="1"/>
</dbReference>
<reference evidence="2" key="1">
    <citation type="submission" date="2025-08" db="UniProtKB">
        <authorList>
            <consortium name="RefSeq"/>
        </authorList>
    </citation>
    <scope>IDENTIFICATION</scope>
    <source>
        <tissue evidence="2">Brain</tissue>
    </source>
</reference>
<dbReference type="SUPFAM" id="SSF56399">
    <property type="entry name" value="ADP-ribosylation"/>
    <property type="match status" value="1"/>
</dbReference>
<dbReference type="KEGG" id="lcf:127138918"/>
<evidence type="ECO:0000313" key="2">
    <source>
        <dbReference type="RefSeq" id="XP_050929115.1"/>
    </source>
</evidence>
<dbReference type="PANTHER" id="PTHR36649">
    <property type="entry name" value="UBIQUITIN-LIKE DOMAIN-CONTAINING PROTEIN"/>
    <property type="match status" value="1"/>
</dbReference>
<gene>
    <name evidence="2" type="primary">LOC127138918</name>
</gene>
<sequence length="254" mass="28559">MSDSDVKLEALSILCNATVTSLQSQSVVVGASVGNFLSSTMTIPGFISALMGRAGPNLLSVARSPQSQGGRIIIDEEEFFDPQYDYDFTDLQDTETFYRGGEVYERPCGWKRYALKVLDKYPDGNAWLGERGYCTTTESKPGEWPVSYHGTSKECARGIIIARFVPGAGQNYGRGIYSTPFISEAEPYTKTFTSTSTGYRYHVVLQNRVNPKYREKYNDDKYWLVPLSEGLSKEEEQEIVEKAIRPYALLVRRL</sequence>
<dbReference type="AlphaFoldDB" id="A0AAJ8DS54"/>
<protein>
    <submittedName>
        <fullName evidence="2">Uncharacterized protein LOC127138918</fullName>
    </submittedName>
</protein>